<proteinExistence type="predicted"/>
<evidence type="ECO:0000313" key="10">
    <source>
        <dbReference type="EMBL" id="MFC0047084.1"/>
    </source>
</evidence>
<dbReference type="InterPro" id="IPR038770">
    <property type="entry name" value="Na+/solute_symporter_sf"/>
</dbReference>
<feature type="transmembrane region" description="Helical" evidence="8">
    <location>
        <begin position="288"/>
        <end position="307"/>
    </location>
</feature>
<feature type="transmembrane region" description="Helical" evidence="8">
    <location>
        <begin position="352"/>
        <end position="374"/>
    </location>
</feature>
<evidence type="ECO:0000259" key="9">
    <source>
        <dbReference type="Pfam" id="PF00999"/>
    </source>
</evidence>
<evidence type="ECO:0000256" key="7">
    <source>
        <dbReference type="ARBA" id="ARBA00023136"/>
    </source>
</evidence>
<evidence type="ECO:0000256" key="6">
    <source>
        <dbReference type="ARBA" id="ARBA00023065"/>
    </source>
</evidence>
<protein>
    <submittedName>
        <fullName evidence="10">Cation:proton antiporter</fullName>
    </submittedName>
</protein>
<organism evidence="10 11">
    <name type="scientific">Rheinheimera tilapiae</name>
    <dbReference type="NCBI Taxonomy" id="875043"/>
    <lineage>
        <taxon>Bacteria</taxon>
        <taxon>Pseudomonadati</taxon>
        <taxon>Pseudomonadota</taxon>
        <taxon>Gammaproteobacteria</taxon>
        <taxon>Chromatiales</taxon>
        <taxon>Chromatiaceae</taxon>
        <taxon>Rheinheimera</taxon>
    </lineage>
</organism>
<dbReference type="Proteomes" id="UP001589813">
    <property type="component" value="Unassembled WGS sequence"/>
</dbReference>
<evidence type="ECO:0000256" key="3">
    <source>
        <dbReference type="ARBA" id="ARBA00022449"/>
    </source>
</evidence>
<feature type="transmembrane region" description="Helical" evidence="8">
    <location>
        <begin position="173"/>
        <end position="197"/>
    </location>
</feature>
<dbReference type="EMBL" id="JBHLXP010000001">
    <property type="protein sequence ID" value="MFC0047084.1"/>
    <property type="molecule type" value="Genomic_DNA"/>
</dbReference>
<evidence type="ECO:0000256" key="5">
    <source>
        <dbReference type="ARBA" id="ARBA00022989"/>
    </source>
</evidence>
<feature type="transmembrane region" description="Helical" evidence="8">
    <location>
        <begin position="386"/>
        <end position="405"/>
    </location>
</feature>
<comment type="subcellular location">
    <subcellularLocation>
        <location evidence="1">Membrane</location>
        <topology evidence="1">Multi-pass membrane protein</topology>
    </subcellularLocation>
</comment>
<evidence type="ECO:0000256" key="4">
    <source>
        <dbReference type="ARBA" id="ARBA00022692"/>
    </source>
</evidence>
<feature type="transmembrane region" description="Helical" evidence="8">
    <location>
        <begin position="71"/>
        <end position="91"/>
    </location>
</feature>
<keyword evidence="6" id="KW-0406">Ion transport</keyword>
<feature type="transmembrane region" description="Helical" evidence="8">
    <location>
        <begin position="203"/>
        <end position="227"/>
    </location>
</feature>
<feature type="transmembrane region" description="Helical" evidence="8">
    <location>
        <begin position="6"/>
        <end position="30"/>
    </location>
</feature>
<keyword evidence="4 8" id="KW-0812">Transmembrane</keyword>
<dbReference type="RefSeq" id="WP_377239993.1">
    <property type="nucleotide sequence ID" value="NZ_JBHLXP010000001.1"/>
</dbReference>
<dbReference type="InterPro" id="IPR006153">
    <property type="entry name" value="Cation/H_exchanger_TM"/>
</dbReference>
<gene>
    <name evidence="10" type="ORF">ACFFJP_02125</name>
</gene>
<evidence type="ECO:0000256" key="2">
    <source>
        <dbReference type="ARBA" id="ARBA00022448"/>
    </source>
</evidence>
<accession>A0ABV6B8A0</accession>
<keyword evidence="7 8" id="KW-0472">Membrane</keyword>
<evidence type="ECO:0000256" key="8">
    <source>
        <dbReference type="SAM" id="Phobius"/>
    </source>
</evidence>
<feature type="transmembrane region" description="Helical" evidence="8">
    <location>
        <begin position="261"/>
        <end position="281"/>
    </location>
</feature>
<keyword evidence="5 8" id="KW-1133">Transmembrane helix</keyword>
<keyword evidence="3" id="KW-0050">Antiport</keyword>
<comment type="caution">
    <text evidence="10">The sequence shown here is derived from an EMBL/GenBank/DDBJ whole genome shotgun (WGS) entry which is preliminary data.</text>
</comment>
<feature type="transmembrane region" description="Helical" evidence="8">
    <location>
        <begin position="239"/>
        <end position="255"/>
    </location>
</feature>
<dbReference type="Gene3D" id="1.20.1530.20">
    <property type="match status" value="1"/>
</dbReference>
<evidence type="ECO:0000256" key="1">
    <source>
        <dbReference type="ARBA" id="ARBA00004141"/>
    </source>
</evidence>
<dbReference type="PANTHER" id="PTHR32468">
    <property type="entry name" value="CATION/H + ANTIPORTER"/>
    <property type="match status" value="1"/>
</dbReference>
<dbReference type="PANTHER" id="PTHR32468:SF0">
    <property type="entry name" value="K(+)_H(+) ANTIPORTER 1"/>
    <property type="match status" value="1"/>
</dbReference>
<feature type="domain" description="Cation/H+ exchanger transmembrane" evidence="9">
    <location>
        <begin position="25"/>
        <end position="399"/>
    </location>
</feature>
<keyword evidence="2" id="KW-0813">Transport</keyword>
<dbReference type="Pfam" id="PF00999">
    <property type="entry name" value="Na_H_Exchanger"/>
    <property type="match status" value="1"/>
</dbReference>
<sequence length="416" mass="44762">MEQLPAGVSAFFIQLLVILAVARGVGALALQIGQPRVVGEMIAGILLGPTLFGALAPQLQQQLFAPEYRPYLNLGAQVGIGLYMFLVGLDFDTGMFKSRARSAIAISVSGILVPFLMACLLATWLVSHGGLFADNISWSQATLFLGAAIGITAFPMLARVIQEQGLANSKIGTLVLAAGAIDDVAAWCLMALLLASFNGDDSLFVKAVLGAVIFAGLMLTLVRRYAVRLEDWYLRETRLTPRLLLVILLLWVVSVSTTEWIGLHAVFGGFVLGVVMPRGLLASHLIKRLQPIVLIALVPLFFTVSGLKTDLSLLAEGTLWQVALAVIAASIFAKAVACYIAARLCGENHPMALAVGILMNARGMMELILLNIALQNGVIKADLFSVLVLMTIVTTMMATPLFNYLQRRPSFRQQIE</sequence>
<feature type="transmembrane region" description="Helical" evidence="8">
    <location>
        <begin position="37"/>
        <end position="59"/>
    </location>
</feature>
<evidence type="ECO:0000313" key="11">
    <source>
        <dbReference type="Proteomes" id="UP001589813"/>
    </source>
</evidence>
<feature type="transmembrane region" description="Helical" evidence="8">
    <location>
        <begin position="138"/>
        <end position="161"/>
    </location>
</feature>
<name>A0ABV6B8A0_9GAMM</name>
<dbReference type="InterPro" id="IPR050794">
    <property type="entry name" value="CPA2_transporter"/>
</dbReference>
<feature type="transmembrane region" description="Helical" evidence="8">
    <location>
        <begin position="319"/>
        <end position="340"/>
    </location>
</feature>
<feature type="transmembrane region" description="Helical" evidence="8">
    <location>
        <begin position="103"/>
        <end position="126"/>
    </location>
</feature>
<reference evidence="10 11" key="1">
    <citation type="submission" date="2024-09" db="EMBL/GenBank/DDBJ databases">
        <authorList>
            <person name="Sun Q."/>
            <person name="Mori K."/>
        </authorList>
    </citation>
    <scope>NUCLEOTIDE SEQUENCE [LARGE SCALE GENOMIC DNA]</scope>
    <source>
        <strain evidence="10 11">KCTC 23315</strain>
    </source>
</reference>
<keyword evidence="11" id="KW-1185">Reference proteome</keyword>